<keyword evidence="1" id="KW-0732">Signal</keyword>
<evidence type="ECO:0000259" key="2">
    <source>
        <dbReference type="Pfam" id="PF04083"/>
    </source>
</evidence>
<protein>
    <recommendedName>
        <fullName evidence="2">Partial AB-hydrolase lipase domain-containing protein</fullName>
    </recommendedName>
</protein>
<dbReference type="AlphaFoldDB" id="A0AAD1UDS1"/>
<evidence type="ECO:0000313" key="3">
    <source>
        <dbReference type="EMBL" id="CAI2367356.1"/>
    </source>
</evidence>
<comment type="caution">
    <text evidence="3">The sequence shown here is derived from an EMBL/GenBank/DDBJ whole genome shotgun (WGS) entry which is preliminary data.</text>
</comment>
<dbReference type="InterPro" id="IPR006693">
    <property type="entry name" value="AB_hydrolase_lipase"/>
</dbReference>
<dbReference type="PANTHER" id="PTHR11005">
    <property type="entry name" value="LYSOSOMAL ACID LIPASE-RELATED"/>
    <property type="match status" value="1"/>
</dbReference>
<dbReference type="Pfam" id="PF04083">
    <property type="entry name" value="Abhydro_lipase"/>
    <property type="match status" value="1"/>
</dbReference>
<dbReference type="SUPFAM" id="SSF53474">
    <property type="entry name" value="alpha/beta-Hydrolases"/>
    <property type="match status" value="1"/>
</dbReference>
<dbReference type="InterPro" id="IPR029058">
    <property type="entry name" value="AB_hydrolase_fold"/>
</dbReference>
<accession>A0AAD1UDS1</accession>
<feature type="domain" description="Partial AB-hydrolase lipase" evidence="2">
    <location>
        <begin position="36"/>
        <end position="82"/>
    </location>
</feature>
<gene>
    <name evidence="3" type="ORF">ECRASSUSDP1_LOCUS8638</name>
</gene>
<sequence length="400" mass="45191">MQKVLIKKVLAIFLVLAISTHLASCQPVDYKMSLREKCELYGFGYEEYQTTTQDGYILTLMRVPYAPNNRDEQDKPPVYMIHPINGHGNLLFYDGPDHSPGFELATRGFDVWVLNFRFTQVSRAHVSLDPDTDPEFYDYDMVTLRYDLMADIQFIIDNTNYDSIAVYGYGFGGTTLSYAMAIEPEFFSTNVNIASLIAAGPSYAHTQSLVYIGLAEADGLLNVVRSMGINYVNPTDFPTNVLNQMFCYPYPPLCNAFVRLVSAESDPYNDEDGSIRSQLFQDNSLTIQLSQHLVQSVRTGRVSYFDYGPEGNLEAYGTEEAPLIPLEDTINDVALLGSEIDHGTAPEDINDYCDLLGDRCVFLKYYSLSHFGFQDADNAEYIIDLQDLYEEYEDPRPTSD</sequence>
<dbReference type="GO" id="GO:0006629">
    <property type="term" value="P:lipid metabolic process"/>
    <property type="evidence" value="ECO:0007669"/>
    <property type="project" value="InterPro"/>
</dbReference>
<organism evidence="3 4">
    <name type="scientific">Euplotes crassus</name>
    <dbReference type="NCBI Taxonomy" id="5936"/>
    <lineage>
        <taxon>Eukaryota</taxon>
        <taxon>Sar</taxon>
        <taxon>Alveolata</taxon>
        <taxon>Ciliophora</taxon>
        <taxon>Intramacronucleata</taxon>
        <taxon>Spirotrichea</taxon>
        <taxon>Hypotrichia</taxon>
        <taxon>Euplotida</taxon>
        <taxon>Euplotidae</taxon>
        <taxon>Moneuplotes</taxon>
    </lineage>
</organism>
<proteinExistence type="predicted"/>
<dbReference type="EMBL" id="CAMPGE010008457">
    <property type="protein sequence ID" value="CAI2367356.1"/>
    <property type="molecule type" value="Genomic_DNA"/>
</dbReference>
<feature type="signal peptide" evidence="1">
    <location>
        <begin position="1"/>
        <end position="25"/>
    </location>
</feature>
<dbReference type="Gene3D" id="3.40.50.1820">
    <property type="entry name" value="alpha/beta hydrolase"/>
    <property type="match status" value="1"/>
</dbReference>
<name>A0AAD1UDS1_EUPCR</name>
<keyword evidence="4" id="KW-1185">Reference proteome</keyword>
<reference evidence="3" key="1">
    <citation type="submission" date="2023-07" db="EMBL/GenBank/DDBJ databases">
        <authorList>
            <consortium name="AG Swart"/>
            <person name="Singh M."/>
            <person name="Singh A."/>
            <person name="Seah K."/>
            <person name="Emmerich C."/>
        </authorList>
    </citation>
    <scope>NUCLEOTIDE SEQUENCE</scope>
    <source>
        <strain evidence="3">DP1</strain>
    </source>
</reference>
<dbReference type="Proteomes" id="UP001295684">
    <property type="component" value="Unassembled WGS sequence"/>
</dbReference>
<evidence type="ECO:0000313" key="4">
    <source>
        <dbReference type="Proteomes" id="UP001295684"/>
    </source>
</evidence>
<feature type="chain" id="PRO_5042224472" description="Partial AB-hydrolase lipase domain-containing protein" evidence="1">
    <location>
        <begin position="26"/>
        <end position="400"/>
    </location>
</feature>
<evidence type="ECO:0000256" key="1">
    <source>
        <dbReference type="SAM" id="SignalP"/>
    </source>
</evidence>